<name>A0ABQ5M0C4_9RHOB</name>
<feature type="transmembrane region" description="Helical" evidence="9">
    <location>
        <begin position="29"/>
        <end position="47"/>
    </location>
</feature>
<evidence type="ECO:0000256" key="7">
    <source>
        <dbReference type="ARBA" id="ARBA00023136"/>
    </source>
</evidence>
<evidence type="ECO:0000256" key="4">
    <source>
        <dbReference type="ARBA" id="ARBA00022519"/>
    </source>
</evidence>
<evidence type="ECO:0000256" key="8">
    <source>
        <dbReference type="ARBA" id="ARBA00038436"/>
    </source>
</evidence>
<dbReference type="InterPro" id="IPR007387">
    <property type="entry name" value="TRAP_DctQ"/>
</dbReference>
<comment type="similarity">
    <text evidence="8 9">Belongs to the TRAP transporter small permease family.</text>
</comment>
<keyword evidence="7 9" id="KW-0472">Membrane</keyword>
<evidence type="ECO:0000256" key="6">
    <source>
        <dbReference type="ARBA" id="ARBA00022989"/>
    </source>
</evidence>
<evidence type="ECO:0000313" key="11">
    <source>
        <dbReference type="EMBL" id="GKY89962.1"/>
    </source>
</evidence>
<comment type="caution">
    <text evidence="11">The sequence shown here is derived from an EMBL/GenBank/DDBJ whole genome shotgun (WGS) entry which is preliminary data.</text>
</comment>
<sequence length="190" mass="20945">MPKTQHRDEPGQAGRLPAILRVIDRMSDIFAFGAATALVLLAVNVLIDVVGRAFFNTPLHGTLEYTENWWMPALTLLAFAFSEKHQEHIKVTILLDSLPLRMRQLIEGSFGLLTVILLMGLTWYTLSSGLESASYRQTTAGHPPVAIWPFKLLAAIGVAMLTLQIAATTLRQFLGMMPTARSLDTDADIV</sequence>
<reference evidence="11" key="1">
    <citation type="journal article" date="2023" name="Int. J. Syst. Evol. Microbiol.">
        <title>Sinisalibacter aestuarii sp. nov., isolated from estuarine sediment of the Arakawa River.</title>
        <authorList>
            <person name="Arafat S.T."/>
            <person name="Hirano S."/>
            <person name="Sato A."/>
            <person name="Takeuchi K."/>
            <person name="Yasuda T."/>
            <person name="Terahara T."/>
            <person name="Hamada M."/>
            <person name="Kobayashi T."/>
        </authorList>
    </citation>
    <scope>NUCLEOTIDE SEQUENCE</scope>
    <source>
        <strain evidence="11">B-399</strain>
    </source>
</reference>
<organism evidence="11 12">
    <name type="scientific">Sinisalibacter aestuarii</name>
    <dbReference type="NCBI Taxonomy" id="2949426"/>
    <lineage>
        <taxon>Bacteria</taxon>
        <taxon>Pseudomonadati</taxon>
        <taxon>Pseudomonadota</taxon>
        <taxon>Alphaproteobacteria</taxon>
        <taxon>Rhodobacterales</taxon>
        <taxon>Roseobacteraceae</taxon>
        <taxon>Sinisalibacter</taxon>
    </lineage>
</organism>
<gene>
    <name evidence="11" type="ORF">STA1M1_38310</name>
</gene>
<feature type="transmembrane region" description="Helical" evidence="9">
    <location>
        <begin position="67"/>
        <end position="84"/>
    </location>
</feature>
<keyword evidence="2 9" id="KW-0813">Transport</keyword>
<feature type="transmembrane region" description="Helical" evidence="9">
    <location>
        <begin position="146"/>
        <end position="167"/>
    </location>
</feature>
<keyword evidence="6 9" id="KW-1133">Transmembrane helix</keyword>
<comment type="function">
    <text evidence="9">Part of the tripartite ATP-independent periplasmic (TRAP) transport system.</text>
</comment>
<dbReference type="InterPro" id="IPR055348">
    <property type="entry name" value="DctQ"/>
</dbReference>
<evidence type="ECO:0000256" key="5">
    <source>
        <dbReference type="ARBA" id="ARBA00022692"/>
    </source>
</evidence>
<feature type="transmembrane region" description="Helical" evidence="9">
    <location>
        <begin position="105"/>
        <end position="126"/>
    </location>
</feature>
<keyword evidence="12" id="KW-1185">Reference proteome</keyword>
<dbReference type="Pfam" id="PF04290">
    <property type="entry name" value="DctQ"/>
    <property type="match status" value="1"/>
</dbReference>
<dbReference type="Proteomes" id="UP001144205">
    <property type="component" value="Unassembled WGS sequence"/>
</dbReference>
<evidence type="ECO:0000256" key="3">
    <source>
        <dbReference type="ARBA" id="ARBA00022475"/>
    </source>
</evidence>
<comment type="subcellular location">
    <subcellularLocation>
        <location evidence="1 9">Cell inner membrane</location>
        <topology evidence="1 9">Multi-pass membrane protein</topology>
    </subcellularLocation>
</comment>
<evidence type="ECO:0000313" key="12">
    <source>
        <dbReference type="Proteomes" id="UP001144205"/>
    </source>
</evidence>
<evidence type="ECO:0000256" key="2">
    <source>
        <dbReference type="ARBA" id="ARBA00022448"/>
    </source>
</evidence>
<feature type="domain" description="Tripartite ATP-independent periplasmic transporters DctQ component" evidence="10">
    <location>
        <begin position="42"/>
        <end position="173"/>
    </location>
</feature>
<evidence type="ECO:0000259" key="10">
    <source>
        <dbReference type="Pfam" id="PF04290"/>
    </source>
</evidence>
<keyword evidence="4 9" id="KW-0997">Cell inner membrane</keyword>
<protein>
    <recommendedName>
        <fullName evidence="9">TRAP transporter small permease protein</fullName>
    </recommendedName>
</protein>
<keyword evidence="3" id="KW-1003">Cell membrane</keyword>
<dbReference type="PANTHER" id="PTHR35011">
    <property type="entry name" value="2,3-DIKETO-L-GULONATE TRAP TRANSPORTER SMALL PERMEASE PROTEIN YIAM"/>
    <property type="match status" value="1"/>
</dbReference>
<accession>A0ABQ5M0C4</accession>
<evidence type="ECO:0000256" key="1">
    <source>
        <dbReference type="ARBA" id="ARBA00004429"/>
    </source>
</evidence>
<comment type="subunit">
    <text evidence="9">The complex comprises the extracytoplasmic solute receptor protein and the two transmembrane proteins.</text>
</comment>
<dbReference type="RefSeq" id="WP_281843879.1">
    <property type="nucleotide sequence ID" value="NZ_BROH01000016.1"/>
</dbReference>
<keyword evidence="5 9" id="KW-0812">Transmembrane</keyword>
<evidence type="ECO:0000256" key="9">
    <source>
        <dbReference type="RuleBase" id="RU369079"/>
    </source>
</evidence>
<proteinExistence type="inferred from homology"/>
<dbReference type="EMBL" id="BROH01000016">
    <property type="protein sequence ID" value="GKY89962.1"/>
    <property type="molecule type" value="Genomic_DNA"/>
</dbReference>